<name>A0A8K0KEC9_LADFU</name>
<dbReference type="OrthoDB" id="6130192at2759"/>
<dbReference type="CDD" id="cd12085">
    <property type="entry name" value="DD_cGKI-alpha"/>
    <property type="match status" value="1"/>
</dbReference>
<organism evidence="3 4">
    <name type="scientific">Ladona fulva</name>
    <name type="common">Scarce chaser dragonfly</name>
    <name type="synonym">Libellula fulva</name>
    <dbReference type="NCBI Taxonomy" id="123851"/>
    <lineage>
        <taxon>Eukaryota</taxon>
        <taxon>Metazoa</taxon>
        <taxon>Ecdysozoa</taxon>
        <taxon>Arthropoda</taxon>
        <taxon>Hexapoda</taxon>
        <taxon>Insecta</taxon>
        <taxon>Pterygota</taxon>
        <taxon>Palaeoptera</taxon>
        <taxon>Odonata</taxon>
        <taxon>Epiprocta</taxon>
        <taxon>Anisoptera</taxon>
        <taxon>Libelluloidea</taxon>
        <taxon>Libellulidae</taxon>
        <taxon>Ladona</taxon>
    </lineage>
</organism>
<comment type="caution">
    <text evidence="3">The sequence shown here is derived from an EMBL/GenBank/DDBJ whole genome shotgun (WGS) entry which is preliminary data.</text>
</comment>
<proteinExistence type="predicted"/>
<feature type="domain" description="cGMP-dependent protein kinase N-terminal coiled-coil" evidence="2">
    <location>
        <begin position="31"/>
        <end position="63"/>
    </location>
</feature>
<feature type="coiled-coil region" evidence="1">
    <location>
        <begin position="31"/>
        <end position="58"/>
    </location>
</feature>
<dbReference type="Proteomes" id="UP000792457">
    <property type="component" value="Unassembled WGS sequence"/>
</dbReference>
<sequence length="110" mass="12300">MSASLDGGLSAGVASVLLFANDTEDGSRMHLDAKDFRIRELEEKLMAREQEILELRSQLDKFQSVMCFHGGSGLGRPRKRAQGISAEPQSQSTMQELIQKKFPLYGKENR</sequence>
<dbReference type="Pfam" id="PF16808">
    <property type="entry name" value="PKcGMP_CC"/>
    <property type="match status" value="1"/>
</dbReference>
<gene>
    <name evidence="3" type="ORF">J437_LFUL007947</name>
</gene>
<protein>
    <recommendedName>
        <fullName evidence="2">cGMP-dependent protein kinase N-terminal coiled-coil domain-containing protein</fullName>
    </recommendedName>
</protein>
<evidence type="ECO:0000259" key="2">
    <source>
        <dbReference type="Pfam" id="PF16808"/>
    </source>
</evidence>
<dbReference type="EMBL" id="KZ308654">
    <property type="protein sequence ID" value="KAG8232793.1"/>
    <property type="molecule type" value="Genomic_DNA"/>
</dbReference>
<evidence type="ECO:0000256" key="1">
    <source>
        <dbReference type="SAM" id="Coils"/>
    </source>
</evidence>
<reference evidence="3" key="1">
    <citation type="submission" date="2013-04" db="EMBL/GenBank/DDBJ databases">
        <authorList>
            <person name="Qu J."/>
            <person name="Murali S.C."/>
            <person name="Bandaranaike D."/>
            <person name="Bellair M."/>
            <person name="Blankenburg K."/>
            <person name="Chao H."/>
            <person name="Dinh H."/>
            <person name="Doddapaneni H."/>
            <person name="Downs B."/>
            <person name="Dugan-Rocha S."/>
            <person name="Elkadiri S."/>
            <person name="Gnanaolivu R.D."/>
            <person name="Hernandez B."/>
            <person name="Javaid M."/>
            <person name="Jayaseelan J.C."/>
            <person name="Lee S."/>
            <person name="Li M."/>
            <person name="Ming W."/>
            <person name="Munidasa M."/>
            <person name="Muniz J."/>
            <person name="Nguyen L."/>
            <person name="Ongeri F."/>
            <person name="Osuji N."/>
            <person name="Pu L.-L."/>
            <person name="Puazo M."/>
            <person name="Qu C."/>
            <person name="Quiroz J."/>
            <person name="Raj R."/>
            <person name="Weissenberger G."/>
            <person name="Xin Y."/>
            <person name="Zou X."/>
            <person name="Han Y."/>
            <person name="Richards S."/>
            <person name="Worley K."/>
            <person name="Muzny D."/>
            <person name="Gibbs R."/>
        </authorList>
    </citation>
    <scope>NUCLEOTIDE SEQUENCE</scope>
    <source>
        <strain evidence="3">Sampled in the wild</strain>
    </source>
</reference>
<evidence type="ECO:0000313" key="4">
    <source>
        <dbReference type="Proteomes" id="UP000792457"/>
    </source>
</evidence>
<dbReference type="Gene3D" id="1.20.5.490">
    <property type="entry name" value="Single helix bin"/>
    <property type="match status" value="1"/>
</dbReference>
<keyword evidence="4" id="KW-1185">Reference proteome</keyword>
<evidence type="ECO:0000313" key="3">
    <source>
        <dbReference type="EMBL" id="KAG8232793.1"/>
    </source>
</evidence>
<keyword evidence="1" id="KW-0175">Coiled coil</keyword>
<accession>A0A8K0KEC9</accession>
<dbReference type="InterPro" id="IPR031831">
    <property type="entry name" value="PKcGMP_CC"/>
</dbReference>
<reference evidence="3" key="2">
    <citation type="submission" date="2017-10" db="EMBL/GenBank/DDBJ databases">
        <title>Ladona fulva Genome sequencing and assembly.</title>
        <authorList>
            <person name="Murali S."/>
            <person name="Richards S."/>
            <person name="Bandaranaike D."/>
            <person name="Bellair M."/>
            <person name="Blankenburg K."/>
            <person name="Chao H."/>
            <person name="Dinh H."/>
            <person name="Doddapaneni H."/>
            <person name="Dugan-Rocha S."/>
            <person name="Elkadiri S."/>
            <person name="Gnanaolivu R."/>
            <person name="Hernandez B."/>
            <person name="Skinner E."/>
            <person name="Javaid M."/>
            <person name="Lee S."/>
            <person name="Li M."/>
            <person name="Ming W."/>
            <person name="Munidasa M."/>
            <person name="Muniz J."/>
            <person name="Nguyen L."/>
            <person name="Hughes D."/>
            <person name="Osuji N."/>
            <person name="Pu L.-L."/>
            <person name="Puazo M."/>
            <person name="Qu C."/>
            <person name="Quiroz J."/>
            <person name="Raj R."/>
            <person name="Weissenberger G."/>
            <person name="Xin Y."/>
            <person name="Zou X."/>
            <person name="Han Y."/>
            <person name="Worley K."/>
            <person name="Muzny D."/>
            <person name="Gibbs R."/>
        </authorList>
    </citation>
    <scope>NUCLEOTIDE SEQUENCE</scope>
    <source>
        <strain evidence="3">Sampled in the wild</strain>
    </source>
</reference>
<dbReference type="AlphaFoldDB" id="A0A8K0KEC9"/>